<accession>A0ABT0HUU2</accession>
<comment type="similarity">
    <text evidence="1">Belongs to the pseudomonas-type ThrB family.</text>
</comment>
<dbReference type="InterPro" id="IPR002575">
    <property type="entry name" value="Aminoglycoside_PTrfase"/>
</dbReference>
<evidence type="ECO:0000256" key="2">
    <source>
        <dbReference type="SAM" id="Phobius"/>
    </source>
</evidence>
<keyword evidence="2" id="KW-0812">Transmembrane</keyword>
<gene>
    <name evidence="4" type="ORF">M0L20_29105</name>
</gene>
<evidence type="ECO:0000256" key="1">
    <source>
        <dbReference type="ARBA" id="ARBA00038240"/>
    </source>
</evidence>
<name>A0ABT0HUU2_9BACT</name>
<dbReference type="InterPro" id="IPR050249">
    <property type="entry name" value="Pseudomonas-type_ThrB"/>
</dbReference>
<reference evidence="4 5" key="1">
    <citation type="submission" date="2022-04" db="EMBL/GenBank/DDBJ databases">
        <title>Spirosoma sp. strain RP8 genome sequencing and assembly.</title>
        <authorList>
            <person name="Jung Y."/>
        </authorList>
    </citation>
    <scope>NUCLEOTIDE SEQUENCE [LARGE SCALE GENOMIC DNA]</scope>
    <source>
        <strain evidence="4 5">RP8</strain>
    </source>
</reference>
<evidence type="ECO:0000313" key="4">
    <source>
        <dbReference type="EMBL" id="MCK8495960.1"/>
    </source>
</evidence>
<sequence length="331" mass="38699">MTIFPTQYSTLSALALRDRIAERYGFDELRCRFLLHGVSDTYVLESPVEKYIFKVYRDAHRSLNEIKGEVELLNILKEQGAKVAYPIRDMRGEQIQVFNAAEGTRHGVLFTFAHGYNVYDLTDEQLRVVGREMAFNHNITARIDLSYERKAYDMDTTLTRPLELLKPAFADNLEGYTYLLALADQVREKMASFDTDNFGYGYCHYDYLPKNFHFDGNAFTLFDFDFAGKGYLANDLASFLVHFFFHTITGKITKEEGNRQFAVFIEGYRQVRTLSDEELAAVPFFGIMFWIFYLGFAYENVDDWSNSFFGPRYLKERVSTIRRFTEMYCLF</sequence>
<feature type="transmembrane region" description="Helical" evidence="2">
    <location>
        <begin position="279"/>
        <end position="298"/>
    </location>
</feature>
<feature type="domain" description="Aminoglycoside phosphotransferase" evidence="3">
    <location>
        <begin position="32"/>
        <end position="270"/>
    </location>
</feature>
<proteinExistence type="inferred from homology"/>
<organism evidence="4 5">
    <name type="scientific">Spirosoma liriopis</name>
    <dbReference type="NCBI Taxonomy" id="2937440"/>
    <lineage>
        <taxon>Bacteria</taxon>
        <taxon>Pseudomonadati</taxon>
        <taxon>Bacteroidota</taxon>
        <taxon>Cytophagia</taxon>
        <taxon>Cytophagales</taxon>
        <taxon>Cytophagaceae</taxon>
        <taxon>Spirosoma</taxon>
    </lineage>
</organism>
<dbReference type="InterPro" id="IPR011009">
    <property type="entry name" value="Kinase-like_dom_sf"/>
</dbReference>
<dbReference type="Gene3D" id="3.30.200.20">
    <property type="entry name" value="Phosphorylase Kinase, domain 1"/>
    <property type="match status" value="1"/>
</dbReference>
<keyword evidence="2" id="KW-1133">Transmembrane helix</keyword>
<dbReference type="SUPFAM" id="SSF56112">
    <property type="entry name" value="Protein kinase-like (PK-like)"/>
    <property type="match status" value="1"/>
</dbReference>
<dbReference type="PANTHER" id="PTHR21064:SF6">
    <property type="entry name" value="AMINOGLYCOSIDE PHOSPHOTRANSFERASE DOMAIN-CONTAINING PROTEIN"/>
    <property type="match status" value="1"/>
</dbReference>
<keyword evidence="5" id="KW-1185">Reference proteome</keyword>
<keyword evidence="2" id="KW-0472">Membrane</keyword>
<evidence type="ECO:0000313" key="5">
    <source>
        <dbReference type="Proteomes" id="UP001202180"/>
    </source>
</evidence>
<protein>
    <submittedName>
        <fullName evidence="4">Phosphotransferase</fullName>
    </submittedName>
</protein>
<evidence type="ECO:0000259" key="3">
    <source>
        <dbReference type="Pfam" id="PF01636"/>
    </source>
</evidence>
<dbReference type="Pfam" id="PF01636">
    <property type="entry name" value="APH"/>
    <property type="match status" value="1"/>
</dbReference>
<comment type="caution">
    <text evidence="4">The sequence shown here is derived from an EMBL/GenBank/DDBJ whole genome shotgun (WGS) entry which is preliminary data.</text>
</comment>
<dbReference type="EMBL" id="JALPRF010000013">
    <property type="protein sequence ID" value="MCK8495960.1"/>
    <property type="molecule type" value="Genomic_DNA"/>
</dbReference>
<dbReference type="Proteomes" id="UP001202180">
    <property type="component" value="Unassembled WGS sequence"/>
</dbReference>
<dbReference type="PANTHER" id="PTHR21064">
    <property type="entry name" value="AMINOGLYCOSIDE PHOSPHOTRANSFERASE DOMAIN-CONTAINING PROTEIN-RELATED"/>
    <property type="match status" value="1"/>
</dbReference>
<dbReference type="Gene3D" id="3.90.1200.10">
    <property type="match status" value="1"/>
</dbReference>
<dbReference type="RefSeq" id="WP_248480782.1">
    <property type="nucleotide sequence ID" value="NZ_JALPRF010000013.1"/>
</dbReference>